<feature type="region of interest" description="Disordered" evidence="1">
    <location>
        <begin position="1"/>
        <end position="21"/>
    </location>
</feature>
<dbReference type="Proteomes" id="UP000224080">
    <property type="component" value="Unassembled WGS sequence"/>
</dbReference>
<evidence type="ECO:0000313" key="3">
    <source>
        <dbReference type="EMBL" id="PGH07319.1"/>
    </source>
</evidence>
<gene>
    <name evidence="3" type="ORF">GX51_01863</name>
</gene>
<dbReference type="GO" id="GO:0006396">
    <property type="term" value="P:RNA processing"/>
    <property type="evidence" value="ECO:0007669"/>
    <property type="project" value="InterPro"/>
</dbReference>
<evidence type="ECO:0000256" key="1">
    <source>
        <dbReference type="SAM" id="MobiDB-lite"/>
    </source>
</evidence>
<dbReference type="GO" id="GO:0004525">
    <property type="term" value="F:ribonuclease III activity"/>
    <property type="evidence" value="ECO:0007669"/>
    <property type="project" value="InterPro"/>
</dbReference>
<dbReference type="OrthoDB" id="2281895at2759"/>
<dbReference type="FunFam" id="1.10.1520.10:FF:000018">
    <property type="entry name" value="RNase III domain protein"/>
    <property type="match status" value="1"/>
</dbReference>
<organism evidence="3 4">
    <name type="scientific">Blastomyces parvus</name>
    <dbReference type="NCBI Taxonomy" id="2060905"/>
    <lineage>
        <taxon>Eukaryota</taxon>
        <taxon>Fungi</taxon>
        <taxon>Dikarya</taxon>
        <taxon>Ascomycota</taxon>
        <taxon>Pezizomycotina</taxon>
        <taxon>Eurotiomycetes</taxon>
        <taxon>Eurotiomycetidae</taxon>
        <taxon>Onygenales</taxon>
        <taxon>Ajellomycetaceae</taxon>
        <taxon>Blastomyces</taxon>
    </lineage>
</organism>
<accession>A0A2B7XEH4</accession>
<dbReference type="InterPro" id="IPR000999">
    <property type="entry name" value="RNase_III_dom"/>
</dbReference>
<dbReference type="GO" id="GO:0032543">
    <property type="term" value="P:mitochondrial translation"/>
    <property type="evidence" value="ECO:0007669"/>
    <property type="project" value="InterPro"/>
</dbReference>
<evidence type="ECO:0000259" key="2">
    <source>
        <dbReference type="Pfam" id="PF14622"/>
    </source>
</evidence>
<dbReference type="PANTHER" id="PTHR28160:SF1">
    <property type="entry name" value="LARGE RIBOSOMAL SUBUNIT PROTEIN ML57"/>
    <property type="match status" value="1"/>
</dbReference>
<dbReference type="AlphaFoldDB" id="A0A2B7XEH4"/>
<evidence type="ECO:0000313" key="4">
    <source>
        <dbReference type="Proteomes" id="UP000224080"/>
    </source>
</evidence>
<dbReference type="SUPFAM" id="SSF69065">
    <property type="entry name" value="RNase III domain-like"/>
    <property type="match status" value="1"/>
</dbReference>
<dbReference type="GO" id="GO:0005762">
    <property type="term" value="C:mitochondrial large ribosomal subunit"/>
    <property type="evidence" value="ECO:0007669"/>
    <property type="project" value="InterPro"/>
</dbReference>
<dbReference type="InterPro" id="IPR040030">
    <property type="entry name" value="Ribosomal_mL57"/>
</dbReference>
<dbReference type="Pfam" id="PF14622">
    <property type="entry name" value="Ribonucleas_3_3"/>
    <property type="match status" value="1"/>
</dbReference>
<dbReference type="Gene3D" id="1.10.1520.10">
    <property type="entry name" value="Ribonuclease III domain"/>
    <property type="match status" value="1"/>
</dbReference>
<name>A0A2B7XEH4_9EURO</name>
<sequence>MVVQPNQHAGLQPHGKASKEIPRLRLPVTQLTACPSMQFDRDGSSQKQVVAAGLVLAEFGPGCPIKVSLDLRKIFPKLRIKVEEPPARDATPQFHTNSLLRATFLPPMTSKIPGQAFAAITRPGRWRAPAAALSICSRATTSHIQRHALSSVASPSETPTTPRWKETPPAMKAPVRLRASPDTPEYPVNSDPNILDQFYLRMLGPGGDKMLSEEVKWQTVTHKSFDQGRRGFNERLSYLGKQIVHLQASLALLESSSVSSPKKLEDPYGRTPFEHPSLQGLDALTEDNKNMRINRTKLAALGEQYKLQEVLRWIPRYRNDLPGSGLEVVLTQAIFAVVGAVALEKGGEVANQVARDSVLKPLGFDIGMPRDT</sequence>
<dbReference type="EMBL" id="PDNC01000015">
    <property type="protein sequence ID" value="PGH07319.1"/>
    <property type="molecule type" value="Genomic_DNA"/>
</dbReference>
<reference evidence="3 4" key="1">
    <citation type="submission" date="2017-10" db="EMBL/GenBank/DDBJ databases">
        <title>Comparative genomics in systemic dimorphic fungi from Ajellomycetaceae.</title>
        <authorList>
            <person name="Munoz J.F."/>
            <person name="Mcewen J.G."/>
            <person name="Clay O.K."/>
            <person name="Cuomo C.A."/>
        </authorList>
    </citation>
    <scope>NUCLEOTIDE SEQUENCE [LARGE SCALE GENOMIC DNA]</scope>
    <source>
        <strain evidence="3 4">UAMH130</strain>
    </source>
</reference>
<dbReference type="PANTHER" id="PTHR28160">
    <property type="entry name" value="54S RIBOSOMAL PROTEIN L15, MITOCHONDRIAL"/>
    <property type="match status" value="1"/>
</dbReference>
<proteinExistence type="predicted"/>
<feature type="domain" description="RNase III" evidence="2">
    <location>
        <begin position="213"/>
        <end position="361"/>
    </location>
</feature>
<dbReference type="InterPro" id="IPR036389">
    <property type="entry name" value="RNase_III_sf"/>
</dbReference>
<dbReference type="GO" id="GO:0003735">
    <property type="term" value="F:structural constituent of ribosome"/>
    <property type="evidence" value="ECO:0007669"/>
    <property type="project" value="InterPro"/>
</dbReference>
<protein>
    <recommendedName>
        <fullName evidence="2">RNase III domain-containing protein</fullName>
    </recommendedName>
</protein>
<keyword evidence="4" id="KW-1185">Reference proteome</keyword>
<comment type="caution">
    <text evidence="3">The sequence shown here is derived from an EMBL/GenBank/DDBJ whole genome shotgun (WGS) entry which is preliminary data.</text>
</comment>